<proteinExistence type="predicted"/>
<dbReference type="Proteomes" id="UP000244060">
    <property type="component" value="Unassembled WGS sequence"/>
</dbReference>
<sequence>MKTILAGVLPHVSALALLATSASAQDLDIQRDATLLIVETAERICGITDDGGSSSELNVEGKTDATLGVLSRRLLNLGIEGGANLEERSYKNVLREQLADELKDSRQCRQIIFDQMFAKVFGAAPREVLQDQTDEILAGGRLPHQLDIIGPNQMFQANPGESVALGRVSRIFSLNNVQRNANLGPLVHYSWVDMAAGTSDGGYARQAQPIEVADCAMTPYRIDVEEQTASFFNTCGP</sequence>
<organism evidence="2 3">
    <name type="scientific">Cereibacter azotoformans</name>
    <dbReference type="NCBI Taxonomy" id="43057"/>
    <lineage>
        <taxon>Bacteria</taxon>
        <taxon>Pseudomonadati</taxon>
        <taxon>Pseudomonadota</taxon>
        <taxon>Alphaproteobacteria</taxon>
        <taxon>Rhodobacterales</taxon>
        <taxon>Paracoccaceae</taxon>
        <taxon>Cereibacter</taxon>
    </lineage>
</organism>
<evidence type="ECO:0000313" key="2">
    <source>
        <dbReference type="EMBL" id="PTR13408.1"/>
    </source>
</evidence>
<dbReference type="EMBL" id="QAOT01000022">
    <property type="protein sequence ID" value="PTR13408.1"/>
    <property type="molecule type" value="Genomic_DNA"/>
</dbReference>
<comment type="caution">
    <text evidence="2">The sequence shown here is derived from an EMBL/GenBank/DDBJ whole genome shotgun (WGS) entry which is preliminary data.</text>
</comment>
<feature type="chain" id="PRO_5015518056" evidence="1">
    <location>
        <begin position="25"/>
        <end position="237"/>
    </location>
</feature>
<keyword evidence="1" id="KW-0732">Signal</keyword>
<keyword evidence="3" id="KW-1185">Reference proteome</keyword>
<name>A0A2T5JTN9_9RHOB</name>
<dbReference type="RefSeq" id="WP_108222316.1">
    <property type="nucleotide sequence ID" value="NZ_QAOT01000022.1"/>
</dbReference>
<dbReference type="AlphaFoldDB" id="A0A2T5JTN9"/>
<accession>A0A2T5JTN9</accession>
<dbReference type="OrthoDB" id="122332at2"/>
<evidence type="ECO:0000256" key="1">
    <source>
        <dbReference type="SAM" id="SignalP"/>
    </source>
</evidence>
<evidence type="ECO:0000313" key="3">
    <source>
        <dbReference type="Proteomes" id="UP000244060"/>
    </source>
</evidence>
<reference evidence="2 3" key="1">
    <citation type="submission" date="2018-04" db="EMBL/GenBank/DDBJ databases">
        <title>Genomic Encyclopedia of Type Strains, Phase III (KMG-III): the genomes of soil and plant-associated and newly described type strains.</title>
        <authorList>
            <person name="Whitman W."/>
        </authorList>
    </citation>
    <scope>NUCLEOTIDE SEQUENCE [LARGE SCALE GENOMIC DNA]</scope>
    <source>
        <strain evidence="2 3">KA25</strain>
    </source>
</reference>
<gene>
    <name evidence="2" type="ORF">C8J28_12238</name>
</gene>
<protein>
    <submittedName>
        <fullName evidence="2">Uncharacterized protein</fullName>
    </submittedName>
</protein>
<feature type="signal peptide" evidence="1">
    <location>
        <begin position="1"/>
        <end position="24"/>
    </location>
</feature>